<feature type="transmembrane region" description="Helical" evidence="10">
    <location>
        <begin position="251"/>
        <end position="269"/>
    </location>
</feature>
<dbReference type="OrthoDB" id="278338at2759"/>
<comment type="subcellular location">
    <subcellularLocation>
        <location evidence="1">Membrane</location>
        <topology evidence="1">Multi-pass membrane protein</topology>
    </subcellularLocation>
    <subcellularLocation>
        <location evidence="10">Mitochondrion inner membrane</location>
        <topology evidence="10">Multi-pass membrane protein</topology>
    </subcellularLocation>
</comment>
<evidence type="ECO:0000256" key="3">
    <source>
        <dbReference type="ARBA" id="ARBA00022448"/>
    </source>
</evidence>
<proteinExistence type="inferred from homology"/>
<evidence type="ECO:0000256" key="1">
    <source>
        <dbReference type="ARBA" id="ARBA00004141"/>
    </source>
</evidence>
<evidence type="ECO:0000256" key="2">
    <source>
        <dbReference type="ARBA" id="ARBA00005653"/>
    </source>
</evidence>
<dbReference type="InterPro" id="IPR039055">
    <property type="entry name" value="MCU_fam"/>
</dbReference>
<keyword evidence="13" id="KW-1185">Reference proteome</keyword>
<dbReference type="PANTHER" id="PTHR13462">
    <property type="entry name" value="CALCIUM UNIPORTER PROTEIN, MITOCHONDRIAL"/>
    <property type="match status" value="1"/>
</dbReference>
<dbReference type="GO" id="GO:0015292">
    <property type="term" value="F:uniporter activity"/>
    <property type="evidence" value="ECO:0007669"/>
    <property type="project" value="UniProtKB-UniRule"/>
</dbReference>
<protein>
    <recommendedName>
        <fullName evidence="10">Calcium uniporter protein</fullName>
    </recommendedName>
</protein>
<dbReference type="GO" id="GO:1990246">
    <property type="term" value="C:uniplex complex"/>
    <property type="evidence" value="ECO:0007669"/>
    <property type="project" value="TreeGrafter"/>
</dbReference>
<dbReference type="GO" id="GO:0019855">
    <property type="term" value="F:calcium channel inhibitor activity"/>
    <property type="evidence" value="ECO:0007669"/>
    <property type="project" value="TreeGrafter"/>
</dbReference>
<keyword evidence="10" id="KW-0107">Calcium channel</keyword>
<comment type="similarity">
    <text evidence="2 10">Belongs to the MCU (TC 1.A.77) family.</text>
</comment>
<evidence type="ECO:0000256" key="9">
    <source>
        <dbReference type="ARBA" id="ARBA00023136"/>
    </source>
</evidence>
<evidence type="ECO:0000256" key="7">
    <source>
        <dbReference type="ARBA" id="ARBA00022989"/>
    </source>
</evidence>
<keyword evidence="6 10" id="KW-0106">Calcium</keyword>
<dbReference type="GO" id="GO:0051560">
    <property type="term" value="P:mitochondrial calcium ion homeostasis"/>
    <property type="evidence" value="ECO:0007669"/>
    <property type="project" value="UniProtKB-UniRule"/>
</dbReference>
<organism evidence="12 13">
    <name type="scientific">Megalops atlanticus</name>
    <name type="common">Tarpon</name>
    <name type="synonym">Clupea gigantea</name>
    <dbReference type="NCBI Taxonomy" id="7932"/>
    <lineage>
        <taxon>Eukaryota</taxon>
        <taxon>Metazoa</taxon>
        <taxon>Chordata</taxon>
        <taxon>Craniata</taxon>
        <taxon>Vertebrata</taxon>
        <taxon>Euteleostomi</taxon>
        <taxon>Actinopterygii</taxon>
        <taxon>Neopterygii</taxon>
        <taxon>Teleostei</taxon>
        <taxon>Elopiformes</taxon>
        <taxon>Megalopidae</taxon>
        <taxon>Megalops</taxon>
    </lineage>
</organism>
<keyword evidence="10" id="KW-0496">Mitochondrion</keyword>
<sequence>MVSFGRVAKLQVRIFRSALSYPAVRVTSRPVSLIQSRLRLQWGPHRAAFCSTTAPSNDIAVQYKHGRPMLEVPLPSRGERCLFSLRPMLMNVGDFIQDVQREDAGVTSAAVFTTEGERVSSATSIDTLLCKDFRLRVNDVTYHVHSPAREMLTRERLTDLEDIKTVIHMLHAALHLPGHHLLKEKDLLERLDSLKQDLIPLEKQVKARVARRAEQRSSWGVWSGLALLSAQGGVLAWFTWWVYSWDIMEPVTYFLTYATSIGFLSYFVLTKQDFSYPDSKDRQFLHHFYKAARKEHFDVQKYNKLKEEVAAVEEDLRRLRKPTQLQLPIEQIQRKD</sequence>
<keyword evidence="3 10" id="KW-0813">Transport</keyword>
<dbReference type="PANTHER" id="PTHR13462:SF6">
    <property type="entry name" value="CALCIUM UNIPORTER REGULATORY SUBUNIT MCUB, MITOCHONDRIAL"/>
    <property type="match status" value="1"/>
</dbReference>
<evidence type="ECO:0000256" key="5">
    <source>
        <dbReference type="ARBA" id="ARBA00022692"/>
    </source>
</evidence>
<evidence type="ECO:0000256" key="8">
    <source>
        <dbReference type="ARBA" id="ARBA00023065"/>
    </source>
</evidence>
<dbReference type="Pfam" id="PF04678">
    <property type="entry name" value="MCU"/>
    <property type="match status" value="1"/>
</dbReference>
<keyword evidence="10" id="KW-0999">Mitochondrion inner membrane</keyword>
<dbReference type="Proteomes" id="UP001046870">
    <property type="component" value="Chromosome 17"/>
</dbReference>
<evidence type="ECO:0000256" key="10">
    <source>
        <dbReference type="RuleBase" id="RU367035"/>
    </source>
</evidence>
<evidence type="ECO:0000313" key="13">
    <source>
        <dbReference type="Proteomes" id="UP001046870"/>
    </source>
</evidence>
<feature type="domain" description="Calcium uniporter protein C-terminal" evidence="11">
    <location>
        <begin position="102"/>
        <end position="305"/>
    </location>
</feature>
<gene>
    <name evidence="12" type="ORF">MATL_G00194570</name>
</gene>
<evidence type="ECO:0000256" key="6">
    <source>
        <dbReference type="ARBA" id="ARBA00022837"/>
    </source>
</evidence>
<evidence type="ECO:0000259" key="11">
    <source>
        <dbReference type="Pfam" id="PF04678"/>
    </source>
</evidence>
<keyword evidence="7 10" id="KW-1133">Transmembrane helix</keyword>
<comment type="function">
    <text evidence="10">Mitochondrial inner membrane calcium uniporter that mediates calcium uptake into mitochondria. Mitochondrial calcium homeostasis plays key roles in cellular physiology and regulates cell bioenergetics, cytoplasmic calcium signals and activation of cell death pathways.</text>
</comment>
<keyword evidence="10" id="KW-0407">Ion channel</keyword>
<dbReference type="InterPro" id="IPR006769">
    <property type="entry name" value="MCU_C"/>
</dbReference>
<evidence type="ECO:0000256" key="4">
    <source>
        <dbReference type="ARBA" id="ARBA00022568"/>
    </source>
</evidence>
<evidence type="ECO:0000313" key="12">
    <source>
        <dbReference type="EMBL" id="KAG7461770.1"/>
    </source>
</evidence>
<dbReference type="GO" id="GO:0005262">
    <property type="term" value="F:calcium channel activity"/>
    <property type="evidence" value="ECO:0007669"/>
    <property type="project" value="UniProtKB-UniRule"/>
</dbReference>
<dbReference type="GO" id="GO:0036444">
    <property type="term" value="P:calcium import into the mitochondrion"/>
    <property type="evidence" value="ECO:0007669"/>
    <property type="project" value="TreeGrafter"/>
</dbReference>
<keyword evidence="9 10" id="KW-0472">Membrane</keyword>
<accession>A0A9D3PJF3</accession>
<feature type="transmembrane region" description="Helical" evidence="10">
    <location>
        <begin position="219"/>
        <end position="239"/>
    </location>
</feature>
<keyword evidence="8 10" id="KW-0406">Ion transport</keyword>
<name>A0A9D3PJF3_MEGAT</name>
<keyword evidence="4 10" id="KW-0109">Calcium transport</keyword>
<dbReference type="EMBL" id="JAFDVH010000017">
    <property type="protein sequence ID" value="KAG7461770.1"/>
    <property type="molecule type" value="Genomic_DNA"/>
</dbReference>
<reference evidence="12" key="1">
    <citation type="submission" date="2021-01" db="EMBL/GenBank/DDBJ databases">
        <authorList>
            <person name="Zahm M."/>
            <person name="Roques C."/>
            <person name="Cabau C."/>
            <person name="Klopp C."/>
            <person name="Donnadieu C."/>
            <person name="Jouanno E."/>
            <person name="Lampietro C."/>
            <person name="Louis A."/>
            <person name="Herpin A."/>
            <person name="Echchiki A."/>
            <person name="Berthelot C."/>
            <person name="Parey E."/>
            <person name="Roest-Crollius H."/>
            <person name="Braasch I."/>
            <person name="Postlethwait J."/>
            <person name="Bobe J."/>
            <person name="Montfort J."/>
            <person name="Bouchez O."/>
            <person name="Begum T."/>
            <person name="Mejri S."/>
            <person name="Adams A."/>
            <person name="Chen W.-J."/>
            <person name="Guiguen Y."/>
        </authorList>
    </citation>
    <scope>NUCLEOTIDE SEQUENCE</scope>
    <source>
        <strain evidence="12">YG-15Mar2019-1</strain>
        <tissue evidence="12">Brain</tissue>
    </source>
</reference>
<keyword evidence="5 10" id="KW-0812">Transmembrane</keyword>
<comment type="caution">
    <text evidence="12">The sequence shown here is derived from an EMBL/GenBank/DDBJ whole genome shotgun (WGS) entry which is preliminary data.</text>
</comment>
<dbReference type="AlphaFoldDB" id="A0A9D3PJF3"/>
<comment type="domain">
    <text evidence="10">The selectivity filter, in which calcium ions are arranged in single file, is composed of two acidic rings separated by one helical turn along the central axis of the channel pore.</text>
</comment>